<dbReference type="HOGENOM" id="CLU_038427_0_0_1"/>
<dbReference type="PANTHER" id="PTHR33207">
    <property type="entry name" value="F-BOX DOMAIN CONTAINING PROTEIN-RELATED"/>
    <property type="match status" value="1"/>
</dbReference>
<dbReference type="RefSeq" id="XP_003566139.1">
    <property type="nucleotide sequence ID" value="XM_003566091.4"/>
</dbReference>
<dbReference type="eggNOG" id="ENOG502R73F">
    <property type="taxonomic scope" value="Eukaryota"/>
</dbReference>
<dbReference type="EnsemblPlants" id="KQK05755">
    <property type="protein sequence ID" value="KQK05755"/>
    <property type="gene ID" value="BRADI_2g22300v3"/>
</dbReference>
<organism evidence="3">
    <name type="scientific">Brachypodium distachyon</name>
    <name type="common">Purple false brome</name>
    <name type="synonym">Trachynia distachya</name>
    <dbReference type="NCBI Taxonomy" id="15368"/>
    <lineage>
        <taxon>Eukaryota</taxon>
        <taxon>Viridiplantae</taxon>
        <taxon>Streptophyta</taxon>
        <taxon>Embryophyta</taxon>
        <taxon>Tracheophyta</taxon>
        <taxon>Spermatophyta</taxon>
        <taxon>Magnoliopsida</taxon>
        <taxon>Liliopsida</taxon>
        <taxon>Poales</taxon>
        <taxon>Poaceae</taxon>
        <taxon>BOP clade</taxon>
        <taxon>Pooideae</taxon>
        <taxon>Stipodae</taxon>
        <taxon>Brachypodieae</taxon>
        <taxon>Brachypodium</taxon>
    </lineage>
</organism>
<reference evidence="4" key="3">
    <citation type="submission" date="2018-08" db="UniProtKB">
        <authorList>
            <consortium name="EnsemblPlants"/>
        </authorList>
    </citation>
    <scope>IDENTIFICATION</scope>
    <source>
        <strain evidence="4">cv. Bd21</strain>
    </source>
</reference>
<feature type="region of interest" description="Disordered" evidence="1">
    <location>
        <begin position="1"/>
        <end position="24"/>
    </location>
</feature>
<feature type="domain" description="F-box" evidence="2">
    <location>
        <begin position="29"/>
        <end position="70"/>
    </location>
</feature>
<dbReference type="SUPFAM" id="SSF81383">
    <property type="entry name" value="F-box domain"/>
    <property type="match status" value="1"/>
</dbReference>
<sequence length="448" mass="49666">MATEGQRRRKNKTKAKAKRASGPAGMNDLPDHVLELVLLRVGSSFDLIHAAFTCKPWRRIIAEPRFLSRFRSLHAPHVAGHYYHDVVDPCNRNTGGHVFLPAPSSSRDALIGLDPCRFSLDFLPDPAPAEYGGSTNSSYWELVDSRGGLLLFHRCETRSELDSRCYLDDLLVCEPLTRRCQGILAPTGGKFFGLFLLDGESTGGGHGRSSIGISNFRVVASLYDCADDYSRDVPSALVFHSGTGWREPEKSADIELLGYLELSFAGRANGSFYWAMEKEPEEEDGAVLALDEATMNYSLVTFPGTGLETATDASTFRVVQGEGAASRVVRLTGNELTVFARHQGLGDWVPERRVDISEATLGLPGREEWHFQELTAAMIVAANARFVLVAPKREEEPCWIVSVELDTMQVERADERIRCAGDVYPYELPWPPALQACTAHRRPGRRHR</sequence>
<gene>
    <name evidence="4" type="primary">LOC100843645</name>
    <name evidence="3" type="ORF">BRADI_2g22300v3</name>
</gene>
<keyword evidence="5" id="KW-1185">Reference proteome</keyword>
<dbReference type="SMART" id="SM00256">
    <property type="entry name" value="FBOX"/>
    <property type="match status" value="1"/>
</dbReference>
<dbReference type="OMA" id="NCICNAP"/>
<dbReference type="EnsemblPlants" id="KQK05757">
    <property type="protein sequence ID" value="KQK05757"/>
    <property type="gene ID" value="BRADI_2g22300v3"/>
</dbReference>
<evidence type="ECO:0000259" key="2">
    <source>
        <dbReference type="SMART" id="SM00256"/>
    </source>
</evidence>
<reference evidence="3" key="2">
    <citation type="submission" date="2017-06" db="EMBL/GenBank/DDBJ databases">
        <title>WGS assembly of Brachypodium distachyon.</title>
        <authorList>
            <consortium name="The International Brachypodium Initiative"/>
            <person name="Lucas S."/>
            <person name="Harmon-Smith M."/>
            <person name="Lail K."/>
            <person name="Tice H."/>
            <person name="Grimwood J."/>
            <person name="Bruce D."/>
            <person name="Barry K."/>
            <person name="Shu S."/>
            <person name="Lindquist E."/>
            <person name="Wang M."/>
            <person name="Pitluck S."/>
            <person name="Vogel J.P."/>
            <person name="Garvin D.F."/>
            <person name="Mockler T.C."/>
            <person name="Schmutz J."/>
            <person name="Rokhsar D."/>
            <person name="Bevan M.W."/>
        </authorList>
    </citation>
    <scope>NUCLEOTIDE SEQUENCE</scope>
    <source>
        <strain evidence="3">Bd21</strain>
    </source>
</reference>
<accession>I1HIF4</accession>
<dbReference type="EMBL" id="CM000881">
    <property type="protein sequence ID" value="KQK05757.1"/>
    <property type="molecule type" value="Genomic_DNA"/>
</dbReference>
<dbReference type="EMBL" id="CM000881">
    <property type="protein sequence ID" value="PNT71058.1"/>
    <property type="molecule type" value="Genomic_DNA"/>
</dbReference>
<dbReference type="EMBL" id="CM000881">
    <property type="protein sequence ID" value="KQK05756.1"/>
    <property type="molecule type" value="Genomic_DNA"/>
</dbReference>
<dbReference type="KEGG" id="bdi:100843645"/>
<dbReference type="AlphaFoldDB" id="I1HIF4"/>
<dbReference type="Pfam" id="PF00646">
    <property type="entry name" value="F-box"/>
    <property type="match status" value="1"/>
</dbReference>
<evidence type="ECO:0000256" key="1">
    <source>
        <dbReference type="SAM" id="MobiDB-lite"/>
    </source>
</evidence>
<dbReference type="Gramene" id="KQK05756">
    <property type="protein sequence ID" value="KQK05756"/>
    <property type="gene ID" value="BRADI_2g22300v3"/>
</dbReference>
<dbReference type="EMBL" id="CM000881">
    <property type="protein sequence ID" value="KQK05755.1"/>
    <property type="molecule type" value="Genomic_DNA"/>
</dbReference>
<evidence type="ECO:0000313" key="5">
    <source>
        <dbReference type="Proteomes" id="UP000008810"/>
    </source>
</evidence>
<dbReference type="GeneID" id="100843645"/>
<reference evidence="3 4" key="1">
    <citation type="journal article" date="2010" name="Nature">
        <title>Genome sequencing and analysis of the model grass Brachypodium distachyon.</title>
        <authorList>
            <consortium name="International Brachypodium Initiative"/>
        </authorList>
    </citation>
    <scope>NUCLEOTIDE SEQUENCE [LARGE SCALE GENOMIC DNA]</scope>
    <source>
        <strain evidence="3">Bd21</strain>
        <strain evidence="4">cv. Bd21</strain>
    </source>
</reference>
<evidence type="ECO:0000313" key="3">
    <source>
        <dbReference type="EMBL" id="KQK05755.1"/>
    </source>
</evidence>
<dbReference type="Proteomes" id="UP000008810">
    <property type="component" value="Chromosome 2"/>
</dbReference>
<protein>
    <recommendedName>
        <fullName evidence="2">F-box domain-containing protein</fullName>
    </recommendedName>
</protein>
<dbReference type="EnsemblPlants" id="KQK05756">
    <property type="protein sequence ID" value="KQK05756"/>
    <property type="gene ID" value="BRADI_2g22300v3"/>
</dbReference>
<dbReference type="InterPro" id="IPR036047">
    <property type="entry name" value="F-box-like_dom_sf"/>
</dbReference>
<name>I1HIF4_BRADI</name>
<dbReference type="EnsemblPlants" id="PNT71058">
    <property type="protein sequence ID" value="PNT71058"/>
    <property type="gene ID" value="BRADI_2g22300v3"/>
</dbReference>
<dbReference type="Gramene" id="KQK05755">
    <property type="protein sequence ID" value="KQK05755"/>
    <property type="gene ID" value="BRADI_2g22300v3"/>
</dbReference>
<dbReference type="Gramene" id="KQK05757">
    <property type="protein sequence ID" value="KQK05757"/>
    <property type="gene ID" value="BRADI_2g22300v3"/>
</dbReference>
<dbReference type="Gramene" id="PNT71058">
    <property type="protein sequence ID" value="PNT71058"/>
    <property type="gene ID" value="BRADI_2g22300v3"/>
</dbReference>
<proteinExistence type="predicted"/>
<feature type="compositionally biased region" description="Basic residues" evidence="1">
    <location>
        <begin position="7"/>
        <end position="19"/>
    </location>
</feature>
<dbReference type="InterPro" id="IPR001810">
    <property type="entry name" value="F-box_dom"/>
</dbReference>
<dbReference type="OrthoDB" id="674561at2759"/>
<evidence type="ECO:0000313" key="4">
    <source>
        <dbReference type="EnsemblPlants" id="KQK05755"/>
    </source>
</evidence>
<dbReference type="RefSeq" id="XP_024315762.1">
    <property type="nucleotide sequence ID" value="XM_024459994.1"/>
</dbReference>